<dbReference type="HOGENOM" id="CLU_2792357_0_0_11"/>
<dbReference type="Proteomes" id="UP000017984">
    <property type="component" value="Chromosome"/>
</dbReference>
<keyword evidence="2" id="KW-1185">Reference proteome</keyword>
<organism evidence="1 2">
    <name type="scientific">Streptomyces roseochromogenus subsp. oscitans DS 12.976</name>
    <dbReference type="NCBI Taxonomy" id="1352936"/>
    <lineage>
        <taxon>Bacteria</taxon>
        <taxon>Bacillati</taxon>
        <taxon>Actinomycetota</taxon>
        <taxon>Actinomycetes</taxon>
        <taxon>Kitasatosporales</taxon>
        <taxon>Streptomycetaceae</taxon>
        <taxon>Streptomyces</taxon>
    </lineage>
</organism>
<gene>
    <name evidence="1" type="ORF">M878_45135</name>
</gene>
<sequence length="68" mass="7414">MIAGGMTMPCVLSSLLTFRRVRSMAVRLLSHSTARGSAARETRRLEDCRQNLVGEAEPRRAAALDVAV</sequence>
<protein>
    <submittedName>
        <fullName evidence="1">Uncharacterized protein</fullName>
    </submittedName>
</protein>
<dbReference type="AlphaFoldDB" id="V6JF27"/>
<reference evidence="1 2" key="1">
    <citation type="journal article" date="2014" name="Genome Announc.">
        <title>Draft Genome Sequence of Streptomyces roseochromogenes subsp. oscitans DS 12.976, Producer of the Aminocoumarin Antibiotic Clorobiocin.</title>
        <authorList>
            <person name="Ruckert C."/>
            <person name="Kalinowski J."/>
            <person name="Heide L."/>
            <person name="Apel A.K."/>
        </authorList>
    </citation>
    <scope>NUCLEOTIDE SEQUENCE [LARGE SCALE GENOMIC DNA]</scope>
    <source>
        <strain evidence="1 2">DS 12.976</strain>
    </source>
</reference>
<proteinExistence type="predicted"/>
<accession>V6JF27</accession>
<dbReference type="EMBL" id="AWQX01000391">
    <property type="protein sequence ID" value="EST18507.1"/>
    <property type="molecule type" value="Genomic_DNA"/>
</dbReference>
<evidence type="ECO:0000313" key="1">
    <source>
        <dbReference type="EMBL" id="EST18507.1"/>
    </source>
</evidence>
<evidence type="ECO:0000313" key="2">
    <source>
        <dbReference type="Proteomes" id="UP000017984"/>
    </source>
</evidence>
<name>V6JF27_STRRC</name>
<comment type="caution">
    <text evidence="1">The sequence shown here is derived from an EMBL/GenBank/DDBJ whole genome shotgun (WGS) entry which is preliminary data.</text>
</comment>